<evidence type="ECO:0000313" key="6">
    <source>
        <dbReference type="Proteomes" id="UP000777784"/>
    </source>
</evidence>
<dbReference type="InterPro" id="IPR011545">
    <property type="entry name" value="DEAD/DEAH_box_helicase_dom"/>
</dbReference>
<dbReference type="AlphaFoldDB" id="A0A948RXZ3"/>
<evidence type="ECO:0000313" key="5">
    <source>
        <dbReference type="EMBL" id="MBU2693095.1"/>
    </source>
</evidence>
<evidence type="ECO:0000256" key="2">
    <source>
        <dbReference type="ARBA" id="ARBA00022840"/>
    </source>
</evidence>
<dbReference type="EMBL" id="JAHJDP010000114">
    <property type="protein sequence ID" value="MBU2693095.1"/>
    <property type="molecule type" value="Genomic_DNA"/>
</dbReference>
<sequence length="686" mass="76561">MTEDWSEGDHFVRSLLPRTGSVFFGRFKRLTPIQRDAIPRLLEGRNLLMIAPTATGKTEAVMAPLLERYLKPGFDHPVILYIAPTRALVNDAYRRLESRMQWLGAGLSRKTSDHPGLPKTPPAVLITTPESLDSLLVRAPRYLVSIRALVLDELHALMGTPRGDQLACLVTRLSQIVATRCDADQPSGQCQIVAASATVENPAVTAGCFFQTGGVLIAPGHRNLERKIVRCEEPGELQEFLAESIRDGRNKVLAFANSRAEVEATASRLRGNPPFREYVYAHHGSLSRGEREKTEQHFLRARRALCVATLTLELGIDIGDVDLILLLGPPPSVSALLQRMGRGGRRGQKAGVLAVAASERDELLFQHLFRSAESNQLLQDPPVYDPSVVLQQALSVCLQNRRREVDAAGLLERIPEWQQDYWTEERLTSALRSLYRAELLEEVARGVFGPSPDLEEQFRRGTMHANIASDGEITVWDDASGRVVGSVDPSAASADHLTLGAVTWEVTHRSSEGLRVSSSENASDPRFRGRGFPLTGARYALRLKQDLGIEPHVLIRCEQDNITHFFHAFGSLWGELLRHAVVLPKATGYHVLHPAWGLSLEGSVMKPVLNLQPKRLEDSLLRRRRTLVRRLPFGPYFDKLPEEEQDQAILRAFRIAEFLELIQQMEVVTPPTEEIARQIVLFSRDN</sequence>
<accession>A0A948RXZ3</accession>
<dbReference type="Pfam" id="PF00271">
    <property type="entry name" value="Helicase_C"/>
    <property type="match status" value="1"/>
</dbReference>
<comment type="caution">
    <text evidence="5">The sequence shown here is derived from an EMBL/GenBank/DDBJ whole genome shotgun (WGS) entry which is preliminary data.</text>
</comment>
<keyword evidence="5" id="KW-0378">Hydrolase</keyword>
<keyword evidence="1" id="KW-0547">Nucleotide-binding</keyword>
<dbReference type="Pfam" id="PF00270">
    <property type="entry name" value="DEAD"/>
    <property type="match status" value="1"/>
</dbReference>
<reference evidence="5" key="1">
    <citation type="submission" date="2021-05" db="EMBL/GenBank/DDBJ databases">
        <title>Energy efficiency and biological interactions define the core microbiome of deep oligotrophic groundwater.</title>
        <authorList>
            <person name="Mehrshad M."/>
            <person name="Lopez-Fernandez M."/>
            <person name="Bell E."/>
            <person name="Bernier-Latmani R."/>
            <person name="Bertilsson S."/>
            <person name="Dopson M."/>
        </authorList>
    </citation>
    <scope>NUCLEOTIDE SEQUENCE</scope>
    <source>
        <strain evidence="5">Modern_marine.mb.64</strain>
    </source>
</reference>
<dbReference type="GO" id="GO:0005524">
    <property type="term" value="F:ATP binding"/>
    <property type="evidence" value="ECO:0007669"/>
    <property type="project" value="UniProtKB-KW"/>
</dbReference>
<dbReference type="PANTHER" id="PTHR47962:SF5">
    <property type="entry name" value="ATP-DEPENDENT HELICASE LHR-RELATED"/>
    <property type="match status" value="1"/>
</dbReference>
<keyword evidence="2" id="KW-0067">ATP-binding</keyword>
<dbReference type="InterPro" id="IPR014001">
    <property type="entry name" value="Helicase_ATP-bd"/>
</dbReference>
<dbReference type="PROSITE" id="PS51194">
    <property type="entry name" value="HELICASE_CTER"/>
    <property type="match status" value="1"/>
</dbReference>
<dbReference type="Gene3D" id="3.40.50.300">
    <property type="entry name" value="P-loop containing nucleotide triphosphate hydrolases"/>
    <property type="match status" value="2"/>
</dbReference>
<dbReference type="InterPro" id="IPR052511">
    <property type="entry name" value="ATP-dep_Helicase"/>
</dbReference>
<dbReference type="InterPro" id="IPR001650">
    <property type="entry name" value="Helicase_C-like"/>
</dbReference>
<keyword evidence="5" id="KW-0347">Helicase</keyword>
<organism evidence="5 6">
    <name type="scientific">Eiseniibacteriota bacterium</name>
    <dbReference type="NCBI Taxonomy" id="2212470"/>
    <lineage>
        <taxon>Bacteria</taxon>
        <taxon>Candidatus Eiseniibacteriota</taxon>
    </lineage>
</organism>
<dbReference type="GO" id="GO:0003677">
    <property type="term" value="F:DNA binding"/>
    <property type="evidence" value="ECO:0007669"/>
    <property type="project" value="TreeGrafter"/>
</dbReference>
<dbReference type="GO" id="GO:0004386">
    <property type="term" value="F:helicase activity"/>
    <property type="evidence" value="ECO:0007669"/>
    <property type="project" value="UniProtKB-KW"/>
</dbReference>
<evidence type="ECO:0000256" key="1">
    <source>
        <dbReference type="ARBA" id="ARBA00022741"/>
    </source>
</evidence>
<name>A0A948RXZ3_UNCEI</name>
<gene>
    <name evidence="5" type="ORF">KJ970_19435</name>
</gene>
<protein>
    <submittedName>
        <fullName evidence="5">DEAD/DEAH box helicase</fullName>
    </submittedName>
</protein>
<dbReference type="GO" id="GO:0016887">
    <property type="term" value="F:ATP hydrolysis activity"/>
    <property type="evidence" value="ECO:0007669"/>
    <property type="project" value="TreeGrafter"/>
</dbReference>
<dbReference type="SMART" id="SM00487">
    <property type="entry name" value="DEXDc"/>
    <property type="match status" value="1"/>
</dbReference>
<dbReference type="PROSITE" id="PS51192">
    <property type="entry name" value="HELICASE_ATP_BIND_1"/>
    <property type="match status" value="1"/>
</dbReference>
<feature type="domain" description="Helicase ATP-binding" evidence="3">
    <location>
        <begin position="38"/>
        <end position="217"/>
    </location>
</feature>
<dbReference type="PANTHER" id="PTHR47962">
    <property type="entry name" value="ATP-DEPENDENT HELICASE LHR-RELATED-RELATED"/>
    <property type="match status" value="1"/>
</dbReference>
<dbReference type="SUPFAM" id="SSF52540">
    <property type="entry name" value="P-loop containing nucleoside triphosphate hydrolases"/>
    <property type="match status" value="1"/>
</dbReference>
<evidence type="ECO:0000259" key="3">
    <source>
        <dbReference type="PROSITE" id="PS51192"/>
    </source>
</evidence>
<dbReference type="Proteomes" id="UP000777784">
    <property type="component" value="Unassembled WGS sequence"/>
</dbReference>
<feature type="domain" description="Helicase C-terminal" evidence="4">
    <location>
        <begin position="223"/>
        <end position="395"/>
    </location>
</feature>
<evidence type="ECO:0000259" key="4">
    <source>
        <dbReference type="PROSITE" id="PS51194"/>
    </source>
</evidence>
<dbReference type="InterPro" id="IPR027417">
    <property type="entry name" value="P-loop_NTPase"/>
</dbReference>
<dbReference type="SMART" id="SM00490">
    <property type="entry name" value="HELICc"/>
    <property type="match status" value="1"/>
</dbReference>
<proteinExistence type="predicted"/>